<gene>
    <name evidence="1" type="ORF">PsorP6_010147</name>
</gene>
<comment type="caution">
    <text evidence="1">The sequence shown here is derived from an EMBL/GenBank/DDBJ whole genome shotgun (WGS) entry which is preliminary data.</text>
</comment>
<dbReference type="EMBL" id="CM047585">
    <property type="protein sequence ID" value="KAI9910732.1"/>
    <property type="molecule type" value="Genomic_DNA"/>
</dbReference>
<dbReference type="Proteomes" id="UP001163321">
    <property type="component" value="Chromosome 6"/>
</dbReference>
<name>A0ACC0VW45_9STRA</name>
<keyword evidence="2" id="KW-1185">Reference proteome</keyword>
<proteinExistence type="predicted"/>
<evidence type="ECO:0000313" key="2">
    <source>
        <dbReference type="Proteomes" id="UP001163321"/>
    </source>
</evidence>
<accession>A0ACC0VW45</accession>
<evidence type="ECO:0000313" key="1">
    <source>
        <dbReference type="EMBL" id="KAI9910732.1"/>
    </source>
</evidence>
<reference evidence="1 2" key="1">
    <citation type="journal article" date="2022" name="bioRxiv">
        <title>The genome of the oomycete Peronosclerospora sorghi, a cosmopolitan pathogen of maize and sorghum, is inflated with dispersed pseudogenes.</title>
        <authorList>
            <person name="Fletcher K."/>
            <person name="Martin F."/>
            <person name="Isakeit T."/>
            <person name="Cavanaugh K."/>
            <person name="Magill C."/>
            <person name="Michelmore R."/>
        </authorList>
    </citation>
    <scope>NUCLEOTIDE SEQUENCE [LARGE SCALE GENOMIC DNA]</scope>
    <source>
        <strain evidence="1">P6</strain>
    </source>
</reference>
<protein>
    <submittedName>
        <fullName evidence="1">Uncharacterized protein</fullName>
    </submittedName>
</protein>
<organism evidence="1 2">
    <name type="scientific">Peronosclerospora sorghi</name>
    <dbReference type="NCBI Taxonomy" id="230839"/>
    <lineage>
        <taxon>Eukaryota</taxon>
        <taxon>Sar</taxon>
        <taxon>Stramenopiles</taxon>
        <taxon>Oomycota</taxon>
        <taxon>Peronosporomycetes</taxon>
        <taxon>Peronosporales</taxon>
        <taxon>Peronosporaceae</taxon>
        <taxon>Peronosclerospora</taxon>
    </lineage>
</organism>
<sequence>MSTDFLLFGLCHLQSLRHCPTYRRVASTTHLPLLLYSITAKTVKEREHVSKTTVALALVLLLIHRSPSKSTSSADHTRLYAFNKQSDSFSLAQRI</sequence>